<name>A0A448XTB4_9PLAT</name>
<evidence type="ECO:0000313" key="1">
    <source>
        <dbReference type="EMBL" id="VEL44442.1"/>
    </source>
</evidence>
<dbReference type="AlphaFoldDB" id="A0A448XTB4"/>
<dbReference type="EMBL" id="CAAALY010299307">
    <property type="protein sequence ID" value="VEL44442.1"/>
    <property type="molecule type" value="Genomic_DNA"/>
</dbReference>
<gene>
    <name evidence="1" type="ORF">PXEA_LOCUS37882</name>
</gene>
<proteinExistence type="predicted"/>
<protein>
    <submittedName>
        <fullName evidence="1">Uncharacterized protein</fullName>
    </submittedName>
</protein>
<comment type="caution">
    <text evidence="1">The sequence shown here is derived from an EMBL/GenBank/DDBJ whole genome shotgun (WGS) entry which is preliminary data.</text>
</comment>
<accession>A0A448XTB4</accession>
<reference evidence="1" key="1">
    <citation type="submission" date="2018-11" db="EMBL/GenBank/DDBJ databases">
        <authorList>
            <consortium name="Pathogen Informatics"/>
        </authorList>
    </citation>
    <scope>NUCLEOTIDE SEQUENCE</scope>
</reference>
<organism evidence="1 2">
    <name type="scientific">Protopolystoma xenopodis</name>
    <dbReference type="NCBI Taxonomy" id="117903"/>
    <lineage>
        <taxon>Eukaryota</taxon>
        <taxon>Metazoa</taxon>
        <taxon>Spiralia</taxon>
        <taxon>Lophotrochozoa</taxon>
        <taxon>Platyhelminthes</taxon>
        <taxon>Monogenea</taxon>
        <taxon>Polyopisthocotylea</taxon>
        <taxon>Polystomatidea</taxon>
        <taxon>Polystomatidae</taxon>
        <taxon>Protopolystoma</taxon>
    </lineage>
</organism>
<sequence>MTKVRLSASLAHLSWSPRLALGAVQPRGTHQQRLNPHAPLLAQDLASDQCLSLLNS</sequence>
<dbReference type="Proteomes" id="UP000784294">
    <property type="component" value="Unassembled WGS sequence"/>
</dbReference>
<keyword evidence="2" id="KW-1185">Reference proteome</keyword>
<evidence type="ECO:0000313" key="2">
    <source>
        <dbReference type="Proteomes" id="UP000784294"/>
    </source>
</evidence>